<keyword evidence="11" id="KW-1185">Reference proteome</keyword>
<feature type="transmembrane region" description="Helical" evidence="8">
    <location>
        <begin position="74"/>
        <end position="102"/>
    </location>
</feature>
<dbReference type="InterPro" id="IPR004680">
    <property type="entry name" value="Cit_transptr-like_dom"/>
</dbReference>
<keyword evidence="4 8" id="KW-0812">Transmembrane</keyword>
<evidence type="ECO:0000313" key="10">
    <source>
        <dbReference type="EMBL" id="KAF8443656.1"/>
    </source>
</evidence>
<dbReference type="PANTHER" id="PTHR43302">
    <property type="entry name" value="TRANSPORTER ARSB-RELATED"/>
    <property type="match status" value="1"/>
</dbReference>
<feature type="non-terminal residue" evidence="10">
    <location>
        <position position="1"/>
    </location>
</feature>
<feature type="region of interest" description="Disordered" evidence="7">
    <location>
        <begin position="352"/>
        <end position="438"/>
    </location>
</feature>
<feature type="transmembrane region" description="Helical" evidence="8">
    <location>
        <begin position="6"/>
        <end position="25"/>
    </location>
</feature>
<keyword evidence="3" id="KW-1003">Cell membrane</keyword>
<evidence type="ECO:0000256" key="7">
    <source>
        <dbReference type="SAM" id="MobiDB-lite"/>
    </source>
</evidence>
<sequence length="675" mass="74579">MISGHAITTLVVFLISNFFVICPVSIPTPRSIPRIQLNLTTSPILAIALLWAVQCLDPAVIRNGIVGTEGVKPYNILIFILSLAYMATTLDITGILVAAAFWVSNRGGHNVWKLYLYFYVMLTLLSILLGNDPIIFSGTTFLVYYTSAAELDPWAWVMAEFAAANTASMVLFAGNPTNVVICKGFNINIVAFTAYTILPFLACNICCFVVLAFQYRKQVTRILARTPRRDPRAALLDPVGALVGSLMVGAMLILCLVVSFFGIDVWMISLPFAFGKFLFDLMWDHYRYSHGIPMLGRGSPGDHGIPTLDRGISTLARGISMLCRGTISMLCHGISTFGRCISMLPHSLPRATGETFQGPTVVEDQRVKDPSADQRLEDTSPYSPSPEQPQSSLPCVGSVVQSCPETPKFTSADQRQEDTSPYSPSPSKERPDSPLPRAGLVVQSYPETLQFTSADQRLKDTSGHTPFPDKEQPQSPLPHAVRSCPAIPKNELKIAIPLERGTEMSHVSSRLHSSLTDARRLPSFPHDEQTVVESHPEVPQIESKTESQPYIEMPYVFRWTYMGDLHDRLHNHFPTFATALPRLPFALVPFVFSQFILVEALSHQGWVEVFADWLVQASGNRLQPTIWLIGVFTVILCNLLGTNIGATIPPHQTSRFSASLAGLLWRAILQQKGIH</sequence>
<name>A0AAD4GH56_BOLED</name>
<feature type="compositionally biased region" description="Basic and acidic residues" evidence="7">
    <location>
        <begin position="363"/>
        <end position="378"/>
    </location>
</feature>
<evidence type="ECO:0000256" key="2">
    <source>
        <dbReference type="ARBA" id="ARBA00022448"/>
    </source>
</evidence>
<reference evidence="10" key="2">
    <citation type="journal article" date="2020" name="Nat. Commun.">
        <title>Large-scale genome sequencing of mycorrhizal fungi provides insights into the early evolution of symbiotic traits.</title>
        <authorList>
            <person name="Miyauchi S."/>
            <person name="Kiss E."/>
            <person name="Kuo A."/>
            <person name="Drula E."/>
            <person name="Kohler A."/>
            <person name="Sanchez-Garcia M."/>
            <person name="Morin E."/>
            <person name="Andreopoulos B."/>
            <person name="Barry K.W."/>
            <person name="Bonito G."/>
            <person name="Buee M."/>
            <person name="Carver A."/>
            <person name="Chen C."/>
            <person name="Cichocki N."/>
            <person name="Clum A."/>
            <person name="Culley D."/>
            <person name="Crous P.W."/>
            <person name="Fauchery L."/>
            <person name="Girlanda M."/>
            <person name="Hayes R.D."/>
            <person name="Keri Z."/>
            <person name="LaButti K."/>
            <person name="Lipzen A."/>
            <person name="Lombard V."/>
            <person name="Magnuson J."/>
            <person name="Maillard F."/>
            <person name="Murat C."/>
            <person name="Nolan M."/>
            <person name="Ohm R.A."/>
            <person name="Pangilinan J."/>
            <person name="Pereira M.F."/>
            <person name="Perotto S."/>
            <person name="Peter M."/>
            <person name="Pfister S."/>
            <person name="Riley R."/>
            <person name="Sitrit Y."/>
            <person name="Stielow J.B."/>
            <person name="Szollosi G."/>
            <person name="Zifcakova L."/>
            <person name="Stursova M."/>
            <person name="Spatafora J.W."/>
            <person name="Tedersoo L."/>
            <person name="Vaario L.M."/>
            <person name="Yamada A."/>
            <person name="Yan M."/>
            <person name="Wang P."/>
            <person name="Xu J."/>
            <person name="Bruns T."/>
            <person name="Baldrian P."/>
            <person name="Vilgalys R."/>
            <person name="Dunand C."/>
            <person name="Henrissat B."/>
            <person name="Grigoriev I.V."/>
            <person name="Hibbett D."/>
            <person name="Nagy L.G."/>
            <person name="Martin F.M."/>
        </authorList>
    </citation>
    <scope>NUCLEOTIDE SEQUENCE</scope>
    <source>
        <strain evidence="10">BED1</strain>
    </source>
</reference>
<dbReference type="PANTHER" id="PTHR43302:SF5">
    <property type="entry name" value="TRANSPORTER ARSB-RELATED"/>
    <property type="match status" value="1"/>
</dbReference>
<dbReference type="GO" id="GO:0055085">
    <property type="term" value="P:transmembrane transport"/>
    <property type="evidence" value="ECO:0007669"/>
    <property type="project" value="InterPro"/>
</dbReference>
<feature type="transmembrane region" description="Helical" evidence="8">
    <location>
        <begin position="114"/>
        <end position="136"/>
    </location>
</feature>
<evidence type="ECO:0000259" key="9">
    <source>
        <dbReference type="Pfam" id="PF03600"/>
    </source>
</evidence>
<gene>
    <name evidence="10" type="ORF">L210DRAFT_3531931</name>
</gene>
<keyword evidence="2" id="KW-0813">Transport</keyword>
<dbReference type="Pfam" id="PF03600">
    <property type="entry name" value="CitMHS"/>
    <property type="match status" value="1"/>
</dbReference>
<comment type="subcellular location">
    <subcellularLocation>
        <location evidence="1">Cell membrane</location>
        <topology evidence="1">Multi-pass membrane protein</topology>
    </subcellularLocation>
</comment>
<feature type="domain" description="Citrate transporter-like" evidence="9">
    <location>
        <begin position="44"/>
        <end position="265"/>
    </location>
</feature>
<proteinExistence type="predicted"/>
<keyword evidence="5 8" id="KW-1133">Transmembrane helix</keyword>
<reference evidence="10" key="1">
    <citation type="submission" date="2019-10" db="EMBL/GenBank/DDBJ databases">
        <authorList>
            <consortium name="DOE Joint Genome Institute"/>
            <person name="Kuo A."/>
            <person name="Miyauchi S."/>
            <person name="Kiss E."/>
            <person name="Drula E."/>
            <person name="Kohler A."/>
            <person name="Sanchez-Garcia M."/>
            <person name="Andreopoulos B."/>
            <person name="Barry K.W."/>
            <person name="Bonito G."/>
            <person name="Buee M."/>
            <person name="Carver A."/>
            <person name="Chen C."/>
            <person name="Cichocki N."/>
            <person name="Clum A."/>
            <person name="Culley D."/>
            <person name="Crous P.W."/>
            <person name="Fauchery L."/>
            <person name="Girlanda M."/>
            <person name="Hayes R."/>
            <person name="Keri Z."/>
            <person name="LaButti K."/>
            <person name="Lipzen A."/>
            <person name="Lombard V."/>
            <person name="Magnuson J."/>
            <person name="Maillard F."/>
            <person name="Morin E."/>
            <person name="Murat C."/>
            <person name="Nolan M."/>
            <person name="Ohm R."/>
            <person name="Pangilinan J."/>
            <person name="Pereira M."/>
            <person name="Perotto S."/>
            <person name="Peter M."/>
            <person name="Riley R."/>
            <person name="Sitrit Y."/>
            <person name="Stielow B."/>
            <person name="Szollosi G."/>
            <person name="Zifcakova L."/>
            <person name="Stursova M."/>
            <person name="Spatafora J.W."/>
            <person name="Tedersoo L."/>
            <person name="Vaario L.-M."/>
            <person name="Yamada A."/>
            <person name="Yan M."/>
            <person name="Wang P."/>
            <person name="Xu J."/>
            <person name="Bruns T."/>
            <person name="Baldrian P."/>
            <person name="Vilgalys R."/>
            <person name="Henrissat B."/>
            <person name="Grigoriev I.V."/>
            <person name="Hibbett D."/>
            <person name="Nagy L.G."/>
            <person name="Martin F.M."/>
        </authorList>
    </citation>
    <scope>NUCLEOTIDE SEQUENCE</scope>
    <source>
        <strain evidence="10">BED1</strain>
    </source>
</reference>
<dbReference type="Proteomes" id="UP001194468">
    <property type="component" value="Unassembled WGS sequence"/>
</dbReference>
<dbReference type="GO" id="GO:0005886">
    <property type="term" value="C:plasma membrane"/>
    <property type="evidence" value="ECO:0007669"/>
    <property type="project" value="UniProtKB-SubCell"/>
</dbReference>
<dbReference type="EMBL" id="WHUW01000007">
    <property type="protein sequence ID" value="KAF8443656.1"/>
    <property type="molecule type" value="Genomic_DNA"/>
</dbReference>
<evidence type="ECO:0000256" key="1">
    <source>
        <dbReference type="ARBA" id="ARBA00004651"/>
    </source>
</evidence>
<keyword evidence="6 8" id="KW-0472">Membrane</keyword>
<evidence type="ECO:0000256" key="5">
    <source>
        <dbReference type="ARBA" id="ARBA00022989"/>
    </source>
</evidence>
<feature type="region of interest" description="Disordered" evidence="7">
    <location>
        <begin position="457"/>
        <end position="483"/>
    </location>
</feature>
<comment type="caution">
    <text evidence="10">The sequence shown here is derived from an EMBL/GenBank/DDBJ whole genome shotgun (WGS) entry which is preliminary data.</text>
</comment>
<evidence type="ECO:0000256" key="3">
    <source>
        <dbReference type="ARBA" id="ARBA00022475"/>
    </source>
</evidence>
<evidence type="ECO:0000313" key="11">
    <source>
        <dbReference type="Proteomes" id="UP001194468"/>
    </source>
</evidence>
<evidence type="ECO:0000256" key="6">
    <source>
        <dbReference type="ARBA" id="ARBA00023136"/>
    </source>
</evidence>
<protein>
    <recommendedName>
        <fullName evidence="9">Citrate transporter-like domain-containing protein</fullName>
    </recommendedName>
</protein>
<dbReference type="AlphaFoldDB" id="A0AAD4GH56"/>
<accession>A0AAD4GH56</accession>
<feature type="transmembrane region" description="Helical" evidence="8">
    <location>
        <begin position="37"/>
        <end position="54"/>
    </location>
</feature>
<feature type="compositionally biased region" description="Polar residues" evidence="7">
    <location>
        <begin position="399"/>
        <end position="426"/>
    </location>
</feature>
<evidence type="ECO:0000256" key="8">
    <source>
        <dbReference type="SAM" id="Phobius"/>
    </source>
</evidence>
<feature type="transmembrane region" description="Helical" evidence="8">
    <location>
        <begin position="189"/>
        <end position="213"/>
    </location>
</feature>
<feature type="compositionally biased region" description="Basic and acidic residues" evidence="7">
    <location>
        <begin position="457"/>
        <end position="472"/>
    </location>
</feature>
<organism evidence="10 11">
    <name type="scientific">Boletus edulis BED1</name>
    <dbReference type="NCBI Taxonomy" id="1328754"/>
    <lineage>
        <taxon>Eukaryota</taxon>
        <taxon>Fungi</taxon>
        <taxon>Dikarya</taxon>
        <taxon>Basidiomycota</taxon>
        <taxon>Agaricomycotina</taxon>
        <taxon>Agaricomycetes</taxon>
        <taxon>Agaricomycetidae</taxon>
        <taxon>Boletales</taxon>
        <taxon>Boletineae</taxon>
        <taxon>Boletaceae</taxon>
        <taxon>Boletoideae</taxon>
        <taxon>Boletus</taxon>
    </lineage>
</organism>
<evidence type="ECO:0000256" key="4">
    <source>
        <dbReference type="ARBA" id="ARBA00022692"/>
    </source>
</evidence>
<feature type="transmembrane region" description="Helical" evidence="8">
    <location>
        <begin position="234"/>
        <end position="259"/>
    </location>
</feature>